<dbReference type="Proteomes" id="UP000297245">
    <property type="component" value="Unassembled WGS sequence"/>
</dbReference>
<gene>
    <name evidence="3" type="ORF">K435DRAFT_524693</name>
</gene>
<organism evidence="3 4">
    <name type="scientific">Dendrothele bispora (strain CBS 962.96)</name>
    <dbReference type="NCBI Taxonomy" id="1314807"/>
    <lineage>
        <taxon>Eukaryota</taxon>
        <taxon>Fungi</taxon>
        <taxon>Dikarya</taxon>
        <taxon>Basidiomycota</taxon>
        <taxon>Agaricomycotina</taxon>
        <taxon>Agaricomycetes</taxon>
        <taxon>Agaricomycetidae</taxon>
        <taxon>Agaricales</taxon>
        <taxon>Agaricales incertae sedis</taxon>
        <taxon>Dendrothele</taxon>
    </lineage>
</organism>
<sequence>MTTASHTRTFPDPGLMYQLHIATITSYVGSRFAVKAKMMKRETRRWKKRCKKPAIWATSEMDPDSSSHPYPTQGPRTTSSRSNHNTSIPHSFSRTQSLSVLSFSVSGLPA</sequence>
<keyword evidence="2" id="KW-0472">Membrane</keyword>
<feature type="transmembrane region" description="Helical" evidence="2">
    <location>
        <begin position="15"/>
        <end position="34"/>
    </location>
</feature>
<keyword evidence="4" id="KW-1185">Reference proteome</keyword>
<evidence type="ECO:0000313" key="3">
    <source>
        <dbReference type="EMBL" id="THU98692.1"/>
    </source>
</evidence>
<evidence type="ECO:0000256" key="1">
    <source>
        <dbReference type="SAM" id="MobiDB-lite"/>
    </source>
</evidence>
<keyword evidence="2" id="KW-1133">Transmembrane helix</keyword>
<protein>
    <submittedName>
        <fullName evidence="3">Uncharacterized protein</fullName>
    </submittedName>
</protein>
<dbReference type="AlphaFoldDB" id="A0A4S8M8L3"/>
<dbReference type="EMBL" id="ML179132">
    <property type="protein sequence ID" value="THU98692.1"/>
    <property type="molecule type" value="Genomic_DNA"/>
</dbReference>
<proteinExistence type="predicted"/>
<feature type="compositionally biased region" description="Low complexity" evidence="1">
    <location>
        <begin position="76"/>
        <end position="87"/>
    </location>
</feature>
<evidence type="ECO:0000313" key="4">
    <source>
        <dbReference type="Proteomes" id="UP000297245"/>
    </source>
</evidence>
<keyword evidence="2" id="KW-0812">Transmembrane</keyword>
<accession>A0A4S8M8L3</accession>
<feature type="region of interest" description="Disordered" evidence="1">
    <location>
        <begin position="49"/>
        <end position="96"/>
    </location>
</feature>
<evidence type="ECO:0000256" key="2">
    <source>
        <dbReference type="SAM" id="Phobius"/>
    </source>
</evidence>
<reference evidence="3 4" key="1">
    <citation type="journal article" date="2019" name="Nat. Ecol. Evol.">
        <title>Megaphylogeny resolves global patterns of mushroom evolution.</title>
        <authorList>
            <person name="Varga T."/>
            <person name="Krizsan K."/>
            <person name="Foldi C."/>
            <person name="Dima B."/>
            <person name="Sanchez-Garcia M."/>
            <person name="Sanchez-Ramirez S."/>
            <person name="Szollosi G.J."/>
            <person name="Szarkandi J.G."/>
            <person name="Papp V."/>
            <person name="Albert L."/>
            <person name="Andreopoulos W."/>
            <person name="Angelini C."/>
            <person name="Antonin V."/>
            <person name="Barry K.W."/>
            <person name="Bougher N.L."/>
            <person name="Buchanan P."/>
            <person name="Buyck B."/>
            <person name="Bense V."/>
            <person name="Catcheside P."/>
            <person name="Chovatia M."/>
            <person name="Cooper J."/>
            <person name="Damon W."/>
            <person name="Desjardin D."/>
            <person name="Finy P."/>
            <person name="Geml J."/>
            <person name="Haridas S."/>
            <person name="Hughes K."/>
            <person name="Justo A."/>
            <person name="Karasinski D."/>
            <person name="Kautmanova I."/>
            <person name="Kiss B."/>
            <person name="Kocsube S."/>
            <person name="Kotiranta H."/>
            <person name="LaButti K.M."/>
            <person name="Lechner B.E."/>
            <person name="Liimatainen K."/>
            <person name="Lipzen A."/>
            <person name="Lukacs Z."/>
            <person name="Mihaltcheva S."/>
            <person name="Morgado L.N."/>
            <person name="Niskanen T."/>
            <person name="Noordeloos M.E."/>
            <person name="Ohm R.A."/>
            <person name="Ortiz-Santana B."/>
            <person name="Ovrebo C."/>
            <person name="Racz N."/>
            <person name="Riley R."/>
            <person name="Savchenko A."/>
            <person name="Shiryaev A."/>
            <person name="Soop K."/>
            <person name="Spirin V."/>
            <person name="Szebenyi C."/>
            <person name="Tomsovsky M."/>
            <person name="Tulloss R.E."/>
            <person name="Uehling J."/>
            <person name="Grigoriev I.V."/>
            <person name="Vagvolgyi C."/>
            <person name="Papp T."/>
            <person name="Martin F.M."/>
            <person name="Miettinen O."/>
            <person name="Hibbett D.S."/>
            <person name="Nagy L.G."/>
        </authorList>
    </citation>
    <scope>NUCLEOTIDE SEQUENCE [LARGE SCALE GENOMIC DNA]</scope>
    <source>
        <strain evidence="3 4">CBS 962.96</strain>
    </source>
</reference>
<name>A0A4S8M8L3_DENBC</name>